<gene>
    <name evidence="1" type="ORF">IAB36_03810</name>
</gene>
<dbReference type="Proteomes" id="UP000886749">
    <property type="component" value="Unassembled WGS sequence"/>
</dbReference>
<dbReference type="Gene3D" id="1.20.58.1290">
    <property type="entry name" value="CarD-like, C-terminal domain"/>
    <property type="match status" value="1"/>
</dbReference>
<reference evidence="1" key="2">
    <citation type="journal article" date="2021" name="PeerJ">
        <title>Extensive microbial diversity within the chicken gut microbiome revealed by metagenomics and culture.</title>
        <authorList>
            <person name="Gilroy R."/>
            <person name="Ravi A."/>
            <person name="Getino M."/>
            <person name="Pursley I."/>
            <person name="Horton D.L."/>
            <person name="Alikhan N.F."/>
            <person name="Baker D."/>
            <person name="Gharbi K."/>
            <person name="Hall N."/>
            <person name="Watson M."/>
            <person name="Adriaenssens E.M."/>
            <person name="Foster-Nyarko E."/>
            <person name="Jarju S."/>
            <person name="Secka A."/>
            <person name="Antonio M."/>
            <person name="Oren A."/>
            <person name="Chaudhuri R.R."/>
            <person name="La Ragione R."/>
            <person name="Hildebrand F."/>
            <person name="Pallen M.J."/>
        </authorList>
    </citation>
    <scope>NUCLEOTIDE SEQUENCE</scope>
    <source>
        <strain evidence="1">CHK184-25365</strain>
    </source>
</reference>
<evidence type="ECO:0000313" key="2">
    <source>
        <dbReference type="Proteomes" id="UP000886749"/>
    </source>
</evidence>
<sequence length="174" mass="20448">MIQTGSMLLYGNQVCRVCQEKEEVFHGTRRNYYLLQPIYDASSVIYVPSDNPKLMGKMRQILSPEEIYQLIREIPSQETKWIADDRQRSDTWKEVLSTGDRKKLVKMIKTLYEKKQEIEASGRKFHAADENALRQAEQMIHDEFALVLDIQRDQVAPFIARQIEIQEKEKVQQS</sequence>
<dbReference type="Gene3D" id="2.40.10.170">
    <property type="match status" value="1"/>
</dbReference>
<dbReference type="EMBL" id="DVGY01000085">
    <property type="protein sequence ID" value="HIR40936.1"/>
    <property type="molecule type" value="Genomic_DNA"/>
</dbReference>
<dbReference type="AlphaFoldDB" id="A0A9D1DCF6"/>
<accession>A0A9D1DCF6</accession>
<name>A0A9D1DCF6_9FIRM</name>
<reference evidence="1" key="1">
    <citation type="submission" date="2020-10" db="EMBL/GenBank/DDBJ databases">
        <authorList>
            <person name="Gilroy R."/>
        </authorList>
    </citation>
    <scope>NUCLEOTIDE SEQUENCE</scope>
    <source>
        <strain evidence="1">CHK184-25365</strain>
    </source>
</reference>
<dbReference type="InterPro" id="IPR042215">
    <property type="entry name" value="CarD-like_C"/>
</dbReference>
<proteinExistence type="predicted"/>
<comment type="caution">
    <text evidence="1">The sequence shown here is derived from an EMBL/GenBank/DDBJ whole genome shotgun (WGS) entry which is preliminary data.</text>
</comment>
<evidence type="ECO:0000313" key="1">
    <source>
        <dbReference type="EMBL" id="HIR40936.1"/>
    </source>
</evidence>
<protein>
    <submittedName>
        <fullName evidence="1">CarD family transcriptional regulator</fullName>
    </submittedName>
</protein>
<organism evidence="1 2">
    <name type="scientific">Candidatus Egerieicola pullicola</name>
    <dbReference type="NCBI Taxonomy" id="2840775"/>
    <lineage>
        <taxon>Bacteria</taxon>
        <taxon>Bacillati</taxon>
        <taxon>Bacillota</taxon>
        <taxon>Clostridia</taxon>
        <taxon>Eubacteriales</taxon>
        <taxon>Oscillospiraceae</taxon>
        <taxon>Oscillospiraceae incertae sedis</taxon>
        <taxon>Candidatus Egerieicola</taxon>
    </lineage>
</organism>